<name>A0ABS4RE97_9BACI</name>
<keyword evidence="2" id="KW-0012">Acyltransferase</keyword>
<sequence length="181" mass="21189">MMFTLKVDQEIELQLFQLHHSEELYQLVDVNRNHLSQWLPWVDSMSSPIQYHSIIPSWLKQFADNNGFNTGIRYNGVLVGSIGFHQMDWNNRQTSIGYYLAEGYEGKGIMTRSVQALINYAFLDLNLNRIEIRCGIENKKSRAIPERLGFTQEGIIREGEFLYNHYHDLAVYSILAKDWKN</sequence>
<keyword evidence="3" id="KW-1185">Reference proteome</keyword>
<dbReference type="PROSITE" id="PS51186">
    <property type="entry name" value="GNAT"/>
    <property type="match status" value="1"/>
</dbReference>
<dbReference type="InterPro" id="IPR016181">
    <property type="entry name" value="Acyl_CoA_acyltransferase"/>
</dbReference>
<comment type="caution">
    <text evidence="2">The sequence shown here is derived from an EMBL/GenBank/DDBJ whole genome shotgun (WGS) entry which is preliminary data.</text>
</comment>
<dbReference type="EC" id="2.3.1.-" evidence="2"/>
<keyword evidence="2" id="KW-0808">Transferase</keyword>
<dbReference type="SUPFAM" id="SSF55729">
    <property type="entry name" value="Acyl-CoA N-acyltransferases (Nat)"/>
    <property type="match status" value="1"/>
</dbReference>
<proteinExistence type="predicted"/>
<dbReference type="InterPro" id="IPR000182">
    <property type="entry name" value="GNAT_dom"/>
</dbReference>
<evidence type="ECO:0000259" key="1">
    <source>
        <dbReference type="PROSITE" id="PS51186"/>
    </source>
</evidence>
<dbReference type="InterPro" id="IPR051908">
    <property type="entry name" value="Ribosomal_N-acetyltransferase"/>
</dbReference>
<evidence type="ECO:0000313" key="2">
    <source>
        <dbReference type="EMBL" id="MBP2241039.1"/>
    </source>
</evidence>
<dbReference type="Pfam" id="PF13302">
    <property type="entry name" value="Acetyltransf_3"/>
    <property type="match status" value="1"/>
</dbReference>
<dbReference type="EMBL" id="JAGIKZ010000007">
    <property type="protein sequence ID" value="MBP2241039.1"/>
    <property type="molecule type" value="Genomic_DNA"/>
</dbReference>
<feature type="domain" description="N-acetyltransferase" evidence="1">
    <location>
        <begin position="25"/>
        <end position="178"/>
    </location>
</feature>
<dbReference type="Gene3D" id="3.40.630.30">
    <property type="match status" value="1"/>
</dbReference>
<dbReference type="PANTHER" id="PTHR43441:SF12">
    <property type="entry name" value="RIBOSOMAL N-ACETYLTRANSFERASE YDAF-RELATED"/>
    <property type="match status" value="1"/>
</dbReference>
<dbReference type="PANTHER" id="PTHR43441">
    <property type="entry name" value="RIBOSOMAL-PROTEIN-SERINE ACETYLTRANSFERASE"/>
    <property type="match status" value="1"/>
</dbReference>
<protein>
    <submittedName>
        <fullName evidence="2">Ribosomal-protein-serine acetyltransferase</fullName>
        <ecNumber evidence="2">2.3.1.-</ecNumber>
    </submittedName>
</protein>
<organism evidence="2 3">
    <name type="scientific">Cytobacillus eiseniae</name>
    <dbReference type="NCBI Taxonomy" id="762947"/>
    <lineage>
        <taxon>Bacteria</taxon>
        <taxon>Bacillati</taxon>
        <taxon>Bacillota</taxon>
        <taxon>Bacilli</taxon>
        <taxon>Bacillales</taxon>
        <taxon>Bacillaceae</taxon>
        <taxon>Cytobacillus</taxon>
    </lineage>
</organism>
<dbReference type="GO" id="GO:0016746">
    <property type="term" value="F:acyltransferase activity"/>
    <property type="evidence" value="ECO:0007669"/>
    <property type="project" value="UniProtKB-KW"/>
</dbReference>
<accession>A0ABS4RE97</accession>
<evidence type="ECO:0000313" key="3">
    <source>
        <dbReference type="Proteomes" id="UP001519293"/>
    </source>
</evidence>
<dbReference type="Proteomes" id="UP001519293">
    <property type="component" value="Unassembled WGS sequence"/>
</dbReference>
<reference evidence="2 3" key="1">
    <citation type="submission" date="2021-03" db="EMBL/GenBank/DDBJ databases">
        <title>Genomic Encyclopedia of Type Strains, Phase IV (KMG-IV): sequencing the most valuable type-strain genomes for metagenomic binning, comparative biology and taxonomic classification.</title>
        <authorList>
            <person name="Goeker M."/>
        </authorList>
    </citation>
    <scope>NUCLEOTIDE SEQUENCE [LARGE SCALE GENOMIC DNA]</scope>
    <source>
        <strain evidence="2 3">DSM 26675</strain>
    </source>
</reference>
<gene>
    <name evidence="2" type="ORF">J2Z40_001601</name>
</gene>